<evidence type="ECO:0000256" key="3">
    <source>
        <dbReference type="ARBA" id="ARBA00023274"/>
    </source>
</evidence>
<dbReference type="GO" id="GO:0005840">
    <property type="term" value="C:ribosome"/>
    <property type="evidence" value="ECO:0007669"/>
    <property type="project" value="UniProtKB-KW"/>
</dbReference>
<feature type="domain" description="S1 motif" evidence="5">
    <location>
        <begin position="109"/>
        <end position="174"/>
    </location>
</feature>
<dbReference type="InterPro" id="IPR035104">
    <property type="entry name" value="Ribosomal_protein_S1-like"/>
</dbReference>
<feature type="domain" description="S1 motif" evidence="5">
    <location>
        <begin position="188"/>
        <end position="256"/>
    </location>
</feature>
<accession>A0A6M0RTT3</accession>
<protein>
    <submittedName>
        <fullName evidence="6">30S ribosomal protein S1</fullName>
    </submittedName>
</protein>
<dbReference type="PANTHER" id="PTHR10724:SF7">
    <property type="entry name" value="SMALL RIBOSOMAL SUBUNIT PROTEIN BS1C"/>
    <property type="match status" value="1"/>
</dbReference>
<comment type="caution">
    <text evidence="6">The sequence shown here is derived from an EMBL/GenBank/DDBJ whole genome shotgun (WGS) entry which is preliminary data.</text>
</comment>
<dbReference type="GO" id="GO:1990904">
    <property type="term" value="C:ribonucleoprotein complex"/>
    <property type="evidence" value="ECO:0007669"/>
    <property type="project" value="UniProtKB-KW"/>
</dbReference>
<dbReference type="GO" id="GO:0003729">
    <property type="term" value="F:mRNA binding"/>
    <property type="evidence" value="ECO:0007669"/>
    <property type="project" value="TreeGrafter"/>
</dbReference>
<dbReference type="PROSITE" id="PS50126">
    <property type="entry name" value="S1"/>
    <property type="match status" value="3"/>
</dbReference>
<dbReference type="RefSeq" id="WP_163666310.1">
    <property type="nucleotide sequence ID" value="NZ_QXHD01000004.1"/>
</dbReference>
<evidence type="ECO:0000259" key="5">
    <source>
        <dbReference type="PROSITE" id="PS50126"/>
    </source>
</evidence>
<sequence>MTFSADDFLKALDQHDFNFQKGAVVTGKVDSHTDDGAYIDIGGKAAAFLPAREASVSSSVTLEEAVPIGSERQFLIVRDQDANGQVILSIRKLEIKEVWAHLVEREANKDILDVIVTGTNKGGVIADVEGLRGFVPRSHLVNPPEDLTTLVGHTISVAFLEVNEENNKLVLSGRNAARTTALGQLNPGQLIDGKVGSIKPFGVFVDFDGVRGLLHVKQISKSFVPSIGDVFEVGQPVKAVVLNLDEERGRISLSTKVLEKYPGEILKEADKLMAEAPERAADPGKLLAEQDG</sequence>
<dbReference type="GO" id="GO:0006412">
    <property type="term" value="P:translation"/>
    <property type="evidence" value="ECO:0007669"/>
    <property type="project" value="TreeGrafter"/>
</dbReference>
<dbReference type="GO" id="GO:0003735">
    <property type="term" value="F:structural constituent of ribosome"/>
    <property type="evidence" value="ECO:0007669"/>
    <property type="project" value="TreeGrafter"/>
</dbReference>
<keyword evidence="7" id="KW-1185">Reference proteome</keyword>
<dbReference type="PANTHER" id="PTHR10724">
    <property type="entry name" value="30S RIBOSOMAL PROTEIN S1"/>
    <property type="match status" value="1"/>
</dbReference>
<dbReference type="PRINTS" id="PR00681">
    <property type="entry name" value="RIBOSOMALS1"/>
</dbReference>
<dbReference type="Pfam" id="PF00575">
    <property type="entry name" value="S1"/>
    <property type="match status" value="3"/>
</dbReference>
<dbReference type="InterPro" id="IPR012340">
    <property type="entry name" value="NA-bd_OB-fold"/>
</dbReference>
<gene>
    <name evidence="6" type="ORF">DXZ20_26725</name>
</gene>
<keyword evidence="3" id="KW-0687">Ribonucleoprotein</keyword>
<dbReference type="SMART" id="SM00316">
    <property type="entry name" value="S1"/>
    <property type="match status" value="3"/>
</dbReference>
<dbReference type="Gene3D" id="2.40.50.140">
    <property type="entry name" value="Nucleic acid-binding proteins"/>
    <property type="match status" value="3"/>
</dbReference>
<evidence type="ECO:0000256" key="4">
    <source>
        <dbReference type="ARBA" id="ARBA00025604"/>
    </source>
</evidence>
<evidence type="ECO:0000256" key="2">
    <source>
        <dbReference type="ARBA" id="ARBA00022980"/>
    </source>
</evidence>
<dbReference type="CDD" id="cd04465">
    <property type="entry name" value="S1_RPS1_repeat_ec2_hs2"/>
    <property type="match status" value="1"/>
</dbReference>
<evidence type="ECO:0000313" key="7">
    <source>
        <dbReference type="Proteomes" id="UP000481033"/>
    </source>
</evidence>
<dbReference type="SUPFAM" id="SSF50249">
    <property type="entry name" value="Nucleic acid-binding proteins"/>
    <property type="match status" value="3"/>
</dbReference>
<feature type="domain" description="S1 motif" evidence="5">
    <location>
        <begin position="22"/>
        <end position="91"/>
    </location>
</feature>
<dbReference type="EMBL" id="QXHD01000004">
    <property type="protein sequence ID" value="NEZ59173.1"/>
    <property type="molecule type" value="Genomic_DNA"/>
</dbReference>
<dbReference type="FunFam" id="2.40.50.140:FF:000103">
    <property type="entry name" value="protein RRP5 homolog"/>
    <property type="match status" value="1"/>
</dbReference>
<comment type="similarity">
    <text evidence="1">Belongs to the bacterial ribosomal protein bS1 family.</text>
</comment>
<name>A0A6M0RTT3_9CYAN</name>
<dbReference type="InterPro" id="IPR050437">
    <property type="entry name" value="Ribos_protein_bS1-like"/>
</dbReference>
<reference evidence="6 7" key="1">
    <citation type="journal article" date="2020" name="Microb. Ecol.">
        <title>Ecogenomics of the Marine Benthic Filamentous Cyanobacterium Adonisia.</title>
        <authorList>
            <person name="Walter J.M."/>
            <person name="Coutinho F.H."/>
            <person name="Leomil L."/>
            <person name="Hargreaves P.I."/>
            <person name="Campeao M.E."/>
            <person name="Vieira V.V."/>
            <person name="Silva B.S."/>
            <person name="Fistarol G.O."/>
            <person name="Salomon P.S."/>
            <person name="Sawabe T."/>
            <person name="Mino S."/>
            <person name="Hosokawa M."/>
            <person name="Miyashita H."/>
            <person name="Maruyama F."/>
            <person name="van Verk M.C."/>
            <person name="Dutilh B.E."/>
            <person name="Thompson C.C."/>
            <person name="Thompson F.L."/>
        </authorList>
    </citation>
    <scope>NUCLEOTIDE SEQUENCE [LARGE SCALE GENOMIC DNA]</scope>
    <source>
        <strain evidence="6 7">CCMR0081</strain>
    </source>
</reference>
<dbReference type="InterPro" id="IPR003029">
    <property type="entry name" value="S1_domain"/>
</dbReference>
<comment type="function">
    <text evidence="4">Binds mRNA; thus facilitating recognition of the initiation point. It is needed to translate mRNA with a short Shine-Dalgarno (SD) purine-rich sequence.</text>
</comment>
<organism evidence="6 7">
    <name type="scientific">Adonisia turfae CCMR0081</name>
    <dbReference type="NCBI Taxonomy" id="2292702"/>
    <lineage>
        <taxon>Bacteria</taxon>
        <taxon>Bacillati</taxon>
        <taxon>Cyanobacteriota</taxon>
        <taxon>Adonisia</taxon>
        <taxon>Adonisia turfae</taxon>
    </lineage>
</organism>
<evidence type="ECO:0000313" key="6">
    <source>
        <dbReference type="EMBL" id="NEZ59173.1"/>
    </source>
</evidence>
<proteinExistence type="inferred from homology"/>
<dbReference type="Proteomes" id="UP000481033">
    <property type="component" value="Unassembled WGS sequence"/>
</dbReference>
<keyword evidence="2 6" id="KW-0689">Ribosomal protein</keyword>
<dbReference type="AlphaFoldDB" id="A0A6M0RTT3"/>
<evidence type="ECO:0000256" key="1">
    <source>
        <dbReference type="ARBA" id="ARBA00006767"/>
    </source>
</evidence>